<dbReference type="Pfam" id="PF13279">
    <property type="entry name" value="4HBT_2"/>
    <property type="match status" value="1"/>
</dbReference>
<dbReference type="InterPro" id="IPR050563">
    <property type="entry name" value="4-hydroxybenzoyl-CoA_TE"/>
</dbReference>
<dbReference type="STRING" id="1827387.A4S15_08730"/>
<dbReference type="InterPro" id="IPR029069">
    <property type="entry name" value="HotDog_dom_sf"/>
</dbReference>
<organism evidence="1 2">
    <name type="scientific">Candidatus Raskinella chloraquaticus</name>
    <dbReference type="NCBI Taxonomy" id="1951219"/>
    <lineage>
        <taxon>Bacteria</taxon>
        <taxon>Pseudomonadati</taxon>
        <taxon>Pseudomonadota</taxon>
        <taxon>Alphaproteobacteria</taxon>
        <taxon>Hyphomicrobiales</taxon>
        <taxon>Phreatobacteraceae</taxon>
        <taxon>Candidatus Raskinella</taxon>
    </lineage>
</organism>
<reference evidence="1 2" key="1">
    <citation type="journal article" date="2017" name="Water Res.">
        <title>Comammox in drinking water systems.</title>
        <authorList>
            <person name="Wang Y."/>
            <person name="Ma L."/>
            <person name="Mao Y."/>
            <person name="Jiang X."/>
            <person name="Xia Y."/>
            <person name="Yu K."/>
            <person name="Li B."/>
            <person name="Zhang T."/>
        </authorList>
    </citation>
    <scope>NUCLEOTIDE SEQUENCE [LARGE SCALE GENOMIC DNA]</scope>
    <source>
        <strain evidence="1">SG_bin8</strain>
    </source>
</reference>
<dbReference type="AlphaFoldDB" id="A0A1W9HXR7"/>
<dbReference type="EMBL" id="LWDL01000015">
    <property type="protein sequence ID" value="OQW52225.1"/>
    <property type="molecule type" value="Genomic_DNA"/>
</dbReference>
<dbReference type="CDD" id="cd00586">
    <property type="entry name" value="4HBT"/>
    <property type="match status" value="1"/>
</dbReference>
<protein>
    <recommendedName>
        <fullName evidence="3">Thioesterase</fullName>
    </recommendedName>
</protein>
<dbReference type="Proteomes" id="UP000192872">
    <property type="component" value="Unassembled WGS sequence"/>
</dbReference>
<name>A0A1W9HXR7_9HYPH</name>
<proteinExistence type="predicted"/>
<evidence type="ECO:0000313" key="1">
    <source>
        <dbReference type="EMBL" id="OQW52225.1"/>
    </source>
</evidence>
<gene>
    <name evidence="1" type="ORF">A4S15_08730</name>
</gene>
<evidence type="ECO:0008006" key="3">
    <source>
        <dbReference type="Google" id="ProtNLM"/>
    </source>
</evidence>
<evidence type="ECO:0000313" key="2">
    <source>
        <dbReference type="Proteomes" id="UP000192872"/>
    </source>
</evidence>
<dbReference type="RefSeq" id="WP_376801386.1">
    <property type="nucleotide sequence ID" value="NZ_DLRA01000031.1"/>
</dbReference>
<dbReference type="GO" id="GO:0047617">
    <property type="term" value="F:fatty acyl-CoA hydrolase activity"/>
    <property type="evidence" value="ECO:0007669"/>
    <property type="project" value="TreeGrafter"/>
</dbReference>
<dbReference type="PANTHER" id="PTHR31793">
    <property type="entry name" value="4-HYDROXYBENZOYL-COA THIOESTERASE FAMILY MEMBER"/>
    <property type="match status" value="1"/>
</dbReference>
<dbReference type="Gene3D" id="3.10.129.10">
    <property type="entry name" value="Hotdog Thioesterase"/>
    <property type="match status" value="1"/>
</dbReference>
<accession>A0A1W9HXR7</accession>
<sequence>MGRQQHVSDTAYPFRSSTMTVEPAWIDYNGHLNMAYYNVLFDRAIDEAAIDLGLGPAYLAEAQASFYTAEAHIRYLHEIHAQDEVFCLTRLIGADEKRLHWWQELWRHGDHTLSATSEQIALHVDMAAKRVTPFPGHILERIVLWRTSDALLPQPDGAGRRVSLKRQ</sequence>
<dbReference type="PANTHER" id="PTHR31793:SF2">
    <property type="entry name" value="BLR1345 PROTEIN"/>
    <property type="match status" value="1"/>
</dbReference>
<comment type="caution">
    <text evidence="1">The sequence shown here is derived from an EMBL/GenBank/DDBJ whole genome shotgun (WGS) entry which is preliminary data.</text>
</comment>
<dbReference type="SUPFAM" id="SSF54637">
    <property type="entry name" value="Thioesterase/thiol ester dehydrase-isomerase"/>
    <property type="match status" value="1"/>
</dbReference>